<evidence type="ECO:0000256" key="1">
    <source>
        <dbReference type="ARBA" id="ARBA00005046"/>
    </source>
</evidence>
<accession>A0A537JNF4</accession>
<dbReference type="CDD" id="cd00886">
    <property type="entry name" value="MogA_MoaB"/>
    <property type="match status" value="1"/>
</dbReference>
<dbReference type="PANTHER" id="PTHR43764">
    <property type="entry name" value="MOLYBDENUM COFACTOR BIOSYNTHESIS"/>
    <property type="match status" value="1"/>
</dbReference>
<organism evidence="4 5">
    <name type="scientific">Candidatus Segetimicrobium genomatis</name>
    <dbReference type="NCBI Taxonomy" id="2569760"/>
    <lineage>
        <taxon>Bacteria</taxon>
        <taxon>Bacillati</taxon>
        <taxon>Candidatus Sysuimicrobiota</taxon>
        <taxon>Candidatus Sysuimicrobiia</taxon>
        <taxon>Candidatus Sysuimicrobiales</taxon>
        <taxon>Candidatus Segetimicrobiaceae</taxon>
        <taxon>Candidatus Segetimicrobium</taxon>
    </lineage>
</organism>
<dbReference type="SUPFAM" id="SSF53218">
    <property type="entry name" value="Molybdenum cofactor biosynthesis proteins"/>
    <property type="match status" value="1"/>
</dbReference>
<evidence type="ECO:0000259" key="3">
    <source>
        <dbReference type="SMART" id="SM00852"/>
    </source>
</evidence>
<dbReference type="NCBIfam" id="TIGR00177">
    <property type="entry name" value="molyb_syn"/>
    <property type="match status" value="1"/>
</dbReference>
<comment type="caution">
    <text evidence="4">The sequence shown here is derived from an EMBL/GenBank/DDBJ whole genome shotgun (WGS) entry which is preliminary data.</text>
</comment>
<feature type="domain" description="MoaB/Mog" evidence="3">
    <location>
        <begin position="4"/>
        <end position="148"/>
    </location>
</feature>
<reference evidence="4 5" key="1">
    <citation type="journal article" date="2019" name="Nat. Microbiol.">
        <title>Mediterranean grassland soil C-N compound turnover is dependent on rainfall and depth, and is mediated by genomically divergent microorganisms.</title>
        <authorList>
            <person name="Diamond S."/>
            <person name="Andeer P.F."/>
            <person name="Li Z."/>
            <person name="Crits-Christoph A."/>
            <person name="Burstein D."/>
            <person name="Anantharaman K."/>
            <person name="Lane K.R."/>
            <person name="Thomas B.C."/>
            <person name="Pan C."/>
            <person name="Northen T.R."/>
            <person name="Banfield J.F."/>
        </authorList>
    </citation>
    <scope>NUCLEOTIDE SEQUENCE [LARGE SCALE GENOMIC DNA]</scope>
    <source>
        <strain evidence="4">NP_6</strain>
    </source>
</reference>
<dbReference type="InterPro" id="IPR001453">
    <property type="entry name" value="MoaB/Mog_dom"/>
</dbReference>
<dbReference type="Pfam" id="PF00994">
    <property type="entry name" value="MoCF_biosynth"/>
    <property type="match status" value="1"/>
</dbReference>
<keyword evidence="2" id="KW-0501">Molybdenum cofactor biosynthesis</keyword>
<dbReference type="SMART" id="SM00852">
    <property type="entry name" value="MoCF_biosynth"/>
    <property type="match status" value="1"/>
</dbReference>
<dbReference type="InterPro" id="IPR051920">
    <property type="entry name" value="MPT_Adenylyltrnsfr/MoaC-Rel"/>
</dbReference>
<dbReference type="AlphaFoldDB" id="A0A537JNF4"/>
<proteinExistence type="predicted"/>
<evidence type="ECO:0000256" key="2">
    <source>
        <dbReference type="ARBA" id="ARBA00023150"/>
    </source>
</evidence>
<gene>
    <name evidence="4" type="ORF">E6H03_00985</name>
</gene>
<dbReference type="EMBL" id="VBAN01000031">
    <property type="protein sequence ID" value="TMI85085.1"/>
    <property type="molecule type" value="Genomic_DNA"/>
</dbReference>
<dbReference type="Proteomes" id="UP000318093">
    <property type="component" value="Unassembled WGS sequence"/>
</dbReference>
<dbReference type="GO" id="GO:0006777">
    <property type="term" value="P:Mo-molybdopterin cofactor biosynthetic process"/>
    <property type="evidence" value="ECO:0007669"/>
    <property type="project" value="UniProtKB-KW"/>
</dbReference>
<name>A0A537JNF4_9BACT</name>
<comment type="pathway">
    <text evidence="1">Cofactor biosynthesis; molybdopterin biosynthesis.</text>
</comment>
<protein>
    <submittedName>
        <fullName evidence="4">MogA/MoaB family molybdenum cofactor biosynthesis protein</fullName>
    </submittedName>
</protein>
<evidence type="ECO:0000313" key="4">
    <source>
        <dbReference type="EMBL" id="TMI85085.1"/>
    </source>
</evidence>
<dbReference type="PANTHER" id="PTHR43764:SF1">
    <property type="entry name" value="MOLYBDOPTERIN MOLYBDOTRANSFERASE"/>
    <property type="match status" value="1"/>
</dbReference>
<dbReference type="Gene3D" id="3.40.980.10">
    <property type="entry name" value="MoaB/Mog-like domain"/>
    <property type="match status" value="1"/>
</dbReference>
<dbReference type="InterPro" id="IPR036425">
    <property type="entry name" value="MoaB/Mog-like_dom_sf"/>
</dbReference>
<evidence type="ECO:0000313" key="5">
    <source>
        <dbReference type="Proteomes" id="UP000318093"/>
    </source>
</evidence>
<sequence length="165" mass="17677">MRCAILTASERVSRGQGKNESGLYLAQLLAAEGGEVVAHVVVPDDLEMIAKTLADMADTLRVNLVLTTGGSGVAPKDVTPEATLRVIERQVPGIPEAARLATASSSPLSMLSRAVAGIRGRTLIVNLPGSPRGVREWMEVIVPVLRHAVDLLRDTQMEWGREHKP</sequence>